<feature type="transmembrane region" description="Helical" evidence="2">
    <location>
        <begin position="187"/>
        <end position="205"/>
    </location>
</feature>
<dbReference type="SUPFAM" id="SSF81296">
    <property type="entry name" value="E set domains"/>
    <property type="match status" value="1"/>
</dbReference>
<feature type="transmembrane region" description="Helical" evidence="2">
    <location>
        <begin position="142"/>
        <end position="164"/>
    </location>
</feature>
<keyword evidence="2" id="KW-0812">Transmembrane</keyword>
<evidence type="ECO:0000256" key="1">
    <source>
        <dbReference type="SAM" id="MobiDB-lite"/>
    </source>
</evidence>
<dbReference type="SUPFAM" id="SSF56524">
    <property type="entry name" value="Oxidoreductase molybdopterin-binding domain"/>
    <property type="match status" value="1"/>
</dbReference>
<dbReference type="Pfam" id="PF00174">
    <property type="entry name" value="Oxidored_molyb"/>
    <property type="match status" value="1"/>
</dbReference>
<dbReference type="PANTHER" id="PTHR19372:SF7">
    <property type="entry name" value="SULFITE OXIDASE, MITOCHONDRIAL"/>
    <property type="match status" value="1"/>
</dbReference>
<proteinExistence type="predicted"/>
<sequence>MTATHHDVDPAGMPADGTTPSPIPSDGLGRPAVAGLVAAAVALGTTELVAGLLPSAPSLVVAIGNGVVELGAGSRVKEIAIALFGTNEKTALVIGTVVLALAFGAVLGVVGRRRSVAVASAGIGVFGLLGVAATTVNPLDSTAWSLVPAVLGVAAGVLTLRMLLRLDRGITGAAAGHPGVGRGRREFLRIAIGMAAVAGVIGAFGRTLSSRTRINDAREEVVLPEAVRTPAPVDLATEFEGIDGLSPFFTPNDAFYRIDTALTPPMVDVASWEVRIHGMVEQEVVLTYRDLLDLPQVEADVTIACVSNEVGGDLIGTARWQGVRLSDVLDMAGVDPAADQLVGRSVDGWTAGFPTDIAFDGRDCLVALAMNGEPLPIAHGFPARLIVPGLYGYVSATKWLSEIELTTWDAFDGYWVPRGWSKEGPVKTHSRIDVPKQGAPLESGPQVIAGVAWAQQRGVERVEVSIDDGPWQETVLADELNVDTWRQWRFDWDAGPGQHVIRVRATDRTGVTQSADRVPVAPNGAEGYHTRAVTIA</sequence>
<keyword evidence="2" id="KW-1133">Transmembrane helix</keyword>
<feature type="region of interest" description="Disordered" evidence="1">
    <location>
        <begin position="1"/>
        <end position="24"/>
    </location>
</feature>
<gene>
    <name evidence="4" type="ORF">DVS28_a2529</name>
</gene>
<dbReference type="EMBL" id="CP031165">
    <property type="protein sequence ID" value="AXV07210.1"/>
    <property type="molecule type" value="Genomic_DNA"/>
</dbReference>
<feature type="domain" description="Oxidoreductase molybdopterin-binding" evidence="3">
    <location>
        <begin position="264"/>
        <end position="415"/>
    </location>
</feature>
<feature type="transmembrane region" description="Helical" evidence="2">
    <location>
        <begin position="117"/>
        <end position="136"/>
    </location>
</feature>
<dbReference type="PANTHER" id="PTHR19372">
    <property type="entry name" value="SULFITE REDUCTASE"/>
    <property type="match status" value="1"/>
</dbReference>
<dbReference type="GO" id="GO:0006790">
    <property type="term" value="P:sulfur compound metabolic process"/>
    <property type="evidence" value="ECO:0007669"/>
    <property type="project" value="TreeGrafter"/>
</dbReference>
<evidence type="ECO:0000256" key="2">
    <source>
        <dbReference type="SAM" id="Phobius"/>
    </source>
</evidence>
<dbReference type="GO" id="GO:0008482">
    <property type="term" value="F:sulfite oxidase activity"/>
    <property type="evidence" value="ECO:0007669"/>
    <property type="project" value="TreeGrafter"/>
</dbReference>
<dbReference type="KEGG" id="euz:DVS28_a2529"/>
<dbReference type="Gene3D" id="3.90.420.10">
    <property type="entry name" value="Oxidoreductase, molybdopterin-binding domain"/>
    <property type="match status" value="1"/>
</dbReference>
<dbReference type="InterPro" id="IPR014756">
    <property type="entry name" value="Ig_E-set"/>
</dbReference>
<keyword evidence="5" id="KW-1185">Reference proteome</keyword>
<name>A0A346XYB3_9ACTN</name>
<dbReference type="AlphaFoldDB" id="A0A346XYB3"/>
<dbReference type="InterPro" id="IPR000572">
    <property type="entry name" value="OxRdtase_Mopterin-bd_dom"/>
</dbReference>
<evidence type="ECO:0000313" key="5">
    <source>
        <dbReference type="Proteomes" id="UP000264006"/>
    </source>
</evidence>
<evidence type="ECO:0000259" key="3">
    <source>
        <dbReference type="Pfam" id="PF00174"/>
    </source>
</evidence>
<dbReference type="RefSeq" id="WP_216825995.1">
    <property type="nucleotide sequence ID" value="NZ_CP031165.1"/>
</dbReference>
<evidence type="ECO:0000313" key="4">
    <source>
        <dbReference type="EMBL" id="AXV07210.1"/>
    </source>
</evidence>
<dbReference type="Gene3D" id="2.60.40.650">
    <property type="match status" value="1"/>
</dbReference>
<dbReference type="Proteomes" id="UP000264006">
    <property type="component" value="Chromosome"/>
</dbReference>
<keyword evidence="2" id="KW-0472">Membrane</keyword>
<accession>A0A346XYB3</accession>
<protein>
    <submittedName>
        <fullName evidence="4">Putative sulfite oxidase</fullName>
    </submittedName>
</protein>
<dbReference type="GO" id="GO:0020037">
    <property type="term" value="F:heme binding"/>
    <property type="evidence" value="ECO:0007669"/>
    <property type="project" value="TreeGrafter"/>
</dbReference>
<organism evidence="4 5">
    <name type="scientific">Euzebya pacifica</name>
    <dbReference type="NCBI Taxonomy" id="1608957"/>
    <lineage>
        <taxon>Bacteria</taxon>
        <taxon>Bacillati</taxon>
        <taxon>Actinomycetota</taxon>
        <taxon>Nitriliruptoria</taxon>
        <taxon>Euzebyales</taxon>
    </lineage>
</organism>
<dbReference type="GO" id="GO:0043546">
    <property type="term" value="F:molybdopterin cofactor binding"/>
    <property type="evidence" value="ECO:0007669"/>
    <property type="project" value="TreeGrafter"/>
</dbReference>
<reference evidence="4 5" key="1">
    <citation type="submission" date="2018-09" db="EMBL/GenBank/DDBJ databases">
        <title>Complete genome sequence of Euzebya sp. DY32-46 isolated from seawater of Pacific Ocean.</title>
        <authorList>
            <person name="Xu L."/>
            <person name="Wu Y.-H."/>
            <person name="Xu X.-W."/>
        </authorList>
    </citation>
    <scope>NUCLEOTIDE SEQUENCE [LARGE SCALE GENOMIC DNA]</scope>
    <source>
        <strain evidence="4 5">DY32-46</strain>
    </source>
</reference>
<dbReference type="InterPro" id="IPR036374">
    <property type="entry name" value="OxRdtase_Mopterin-bd_sf"/>
</dbReference>
<feature type="transmembrane region" description="Helical" evidence="2">
    <location>
        <begin position="91"/>
        <end position="110"/>
    </location>
</feature>